<evidence type="ECO:0000313" key="2">
    <source>
        <dbReference type="EMBL" id="RKP14892.1"/>
    </source>
</evidence>
<organism evidence="2 3">
    <name type="scientific">Piptocephalis cylindrospora</name>
    <dbReference type="NCBI Taxonomy" id="1907219"/>
    <lineage>
        <taxon>Eukaryota</taxon>
        <taxon>Fungi</taxon>
        <taxon>Fungi incertae sedis</taxon>
        <taxon>Zoopagomycota</taxon>
        <taxon>Zoopagomycotina</taxon>
        <taxon>Zoopagomycetes</taxon>
        <taxon>Zoopagales</taxon>
        <taxon>Piptocephalidaceae</taxon>
        <taxon>Piptocephalis</taxon>
    </lineage>
</organism>
<feature type="compositionally biased region" description="Polar residues" evidence="1">
    <location>
        <begin position="222"/>
        <end position="242"/>
    </location>
</feature>
<feature type="compositionally biased region" description="Basic and acidic residues" evidence="1">
    <location>
        <begin position="69"/>
        <end position="82"/>
    </location>
</feature>
<sequence>GEKVCVWGGEERRVQGETRIKKERERGEGRGEDPVRSEREGVSSGVYPLTLWLLCVSVERGLQVKGFYRDDPAEGKESRGGRAEGMCEQEKEENGGEGKRKEERGKERGREEGRKKERRKRRRERSVGEEKGKCRQRTNTGALCPQPPQCILKGSEKVCMVHAAAGSSGRGLVVLDRGFRLWLTDREEEEDPDLIDPSGGNILVQASLFPDPRPHPPKKRPSLSTLCNQRTTGPLKQPGTAQ</sequence>
<dbReference type="AlphaFoldDB" id="A0A4P9Y7Y0"/>
<feature type="region of interest" description="Disordered" evidence="1">
    <location>
        <begin position="205"/>
        <end position="242"/>
    </location>
</feature>
<feature type="region of interest" description="Disordered" evidence="1">
    <location>
        <begin position="13"/>
        <end position="43"/>
    </location>
</feature>
<feature type="compositionally biased region" description="Basic and acidic residues" evidence="1">
    <location>
        <begin position="13"/>
        <end position="41"/>
    </location>
</feature>
<dbReference type="EMBL" id="KZ987779">
    <property type="protein sequence ID" value="RKP14892.1"/>
    <property type="molecule type" value="Genomic_DNA"/>
</dbReference>
<reference evidence="3" key="1">
    <citation type="journal article" date="2018" name="Nat. Microbiol.">
        <title>Leveraging single-cell genomics to expand the fungal tree of life.</title>
        <authorList>
            <person name="Ahrendt S.R."/>
            <person name="Quandt C.A."/>
            <person name="Ciobanu D."/>
            <person name="Clum A."/>
            <person name="Salamov A."/>
            <person name="Andreopoulos B."/>
            <person name="Cheng J.F."/>
            <person name="Woyke T."/>
            <person name="Pelin A."/>
            <person name="Henrissat B."/>
            <person name="Reynolds N.K."/>
            <person name="Benny G.L."/>
            <person name="Smith M.E."/>
            <person name="James T.Y."/>
            <person name="Grigoriev I.V."/>
        </authorList>
    </citation>
    <scope>NUCLEOTIDE SEQUENCE [LARGE SCALE GENOMIC DNA]</scope>
</reference>
<protein>
    <submittedName>
        <fullName evidence="2">Uncharacterized protein</fullName>
    </submittedName>
</protein>
<gene>
    <name evidence="2" type="ORF">BJ684DRAFT_14819</name>
</gene>
<feature type="region of interest" description="Disordered" evidence="1">
    <location>
        <begin position="69"/>
        <end position="147"/>
    </location>
</feature>
<name>A0A4P9Y7Y0_9FUNG</name>
<dbReference type="Proteomes" id="UP000267251">
    <property type="component" value="Unassembled WGS sequence"/>
</dbReference>
<feature type="compositionally biased region" description="Basic and acidic residues" evidence="1">
    <location>
        <begin position="88"/>
        <end position="115"/>
    </location>
</feature>
<feature type="non-terminal residue" evidence="2">
    <location>
        <position position="1"/>
    </location>
</feature>
<evidence type="ECO:0000256" key="1">
    <source>
        <dbReference type="SAM" id="MobiDB-lite"/>
    </source>
</evidence>
<evidence type="ECO:0000313" key="3">
    <source>
        <dbReference type="Proteomes" id="UP000267251"/>
    </source>
</evidence>
<keyword evidence="3" id="KW-1185">Reference proteome</keyword>
<accession>A0A4P9Y7Y0</accession>
<proteinExistence type="predicted"/>